<protein>
    <submittedName>
        <fullName evidence="2">Uncharacterized protein</fullName>
    </submittedName>
</protein>
<name>A0A7E4ZS66_PANRE</name>
<dbReference type="Proteomes" id="UP000492821">
    <property type="component" value="Unassembled WGS sequence"/>
</dbReference>
<evidence type="ECO:0000313" key="1">
    <source>
        <dbReference type="Proteomes" id="UP000492821"/>
    </source>
</evidence>
<proteinExistence type="predicted"/>
<reference evidence="1" key="1">
    <citation type="journal article" date="2013" name="Genetics">
        <title>The draft genome and transcriptome of Panagrellus redivivus are shaped by the harsh demands of a free-living lifestyle.</title>
        <authorList>
            <person name="Srinivasan J."/>
            <person name="Dillman A.R."/>
            <person name="Macchietto M.G."/>
            <person name="Heikkinen L."/>
            <person name="Lakso M."/>
            <person name="Fracchia K.M."/>
            <person name="Antoshechkin I."/>
            <person name="Mortazavi A."/>
            <person name="Wong G."/>
            <person name="Sternberg P.W."/>
        </authorList>
    </citation>
    <scope>NUCLEOTIDE SEQUENCE [LARGE SCALE GENOMIC DNA]</scope>
    <source>
        <strain evidence="1">MT8872</strain>
    </source>
</reference>
<reference evidence="2" key="2">
    <citation type="submission" date="2020-10" db="UniProtKB">
        <authorList>
            <consortium name="WormBaseParasite"/>
        </authorList>
    </citation>
    <scope>IDENTIFICATION</scope>
</reference>
<keyword evidence="1" id="KW-1185">Reference proteome</keyword>
<dbReference type="WBParaSite" id="Pan_g13977.t1">
    <property type="protein sequence ID" value="Pan_g13977.t1"/>
    <property type="gene ID" value="Pan_g13977"/>
</dbReference>
<dbReference type="AlphaFoldDB" id="A0A7E4ZS66"/>
<organism evidence="1 2">
    <name type="scientific">Panagrellus redivivus</name>
    <name type="common">Microworm</name>
    <dbReference type="NCBI Taxonomy" id="6233"/>
    <lineage>
        <taxon>Eukaryota</taxon>
        <taxon>Metazoa</taxon>
        <taxon>Ecdysozoa</taxon>
        <taxon>Nematoda</taxon>
        <taxon>Chromadorea</taxon>
        <taxon>Rhabditida</taxon>
        <taxon>Tylenchina</taxon>
        <taxon>Panagrolaimomorpha</taxon>
        <taxon>Panagrolaimoidea</taxon>
        <taxon>Panagrolaimidae</taxon>
        <taxon>Panagrellus</taxon>
    </lineage>
</organism>
<sequence>MALLPRTAQDDASRSSPLKNGAQTKACITCVFRWHKTTVIVYQHNCFCFSVALYSWLDVIVGCLLEATDSDMARLQQPDATVSHVARLVRTLFGAVFIRAFGACLIEWWLRAGISAIEAVSQAVHTESCSYEGLIPYKFCFREALSPSEELYFCSYSPGAGWDGVSVGSRPTPVRSWRPIRKKLSIACFHKPVPFPTIHFWDLSYPGASTSLTTVKLATTYFNQPPD</sequence>
<evidence type="ECO:0000313" key="2">
    <source>
        <dbReference type="WBParaSite" id="Pan_g13977.t1"/>
    </source>
</evidence>
<accession>A0A7E4ZS66</accession>